<keyword evidence="3" id="KW-1185">Reference proteome</keyword>
<evidence type="ECO:0000256" key="1">
    <source>
        <dbReference type="SAM" id="SignalP"/>
    </source>
</evidence>
<accession>A0AAD8CHQ8</accession>
<organism evidence="2 3">
    <name type="scientific">Acipenser oxyrinchus oxyrinchus</name>
    <dbReference type="NCBI Taxonomy" id="40147"/>
    <lineage>
        <taxon>Eukaryota</taxon>
        <taxon>Metazoa</taxon>
        <taxon>Chordata</taxon>
        <taxon>Craniata</taxon>
        <taxon>Vertebrata</taxon>
        <taxon>Euteleostomi</taxon>
        <taxon>Actinopterygii</taxon>
        <taxon>Chondrostei</taxon>
        <taxon>Acipenseriformes</taxon>
        <taxon>Acipenseridae</taxon>
        <taxon>Acipenser</taxon>
    </lineage>
</organism>
<dbReference type="EMBL" id="JAGXEW010000138">
    <property type="protein sequence ID" value="KAK1145958.1"/>
    <property type="molecule type" value="Genomic_DNA"/>
</dbReference>
<feature type="chain" id="PRO_5041989037" evidence="1">
    <location>
        <begin position="19"/>
        <end position="77"/>
    </location>
</feature>
<feature type="signal peptide" evidence="1">
    <location>
        <begin position="1"/>
        <end position="18"/>
    </location>
</feature>
<gene>
    <name evidence="2" type="ORF">AOXY_G36018</name>
</gene>
<reference evidence="2" key="1">
    <citation type="submission" date="2022-02" db="EMBL/GenBank/DDBJ databases">
        <title>Atlantic sturgeon de novo genome assembly.</title>
        <authorList>
            <person name="Stock M."/>
            <person name="Klopp C."/>
            <person name="Guiguen Y."/>
            <person name="Cabau C."/>
            <person name="Parinello H."/>
            <person name="Santidrian Yebra-Pimentel E."/>
            <person name="Kuhl H."/>
            <person name="Dirks R.P."/>
            <person name="Guessner J."/>
            <person name="Wuertz S."/>
            <person name="Du K."/>
            <person name="Schartl M."/>
        </authorList>
    </citation>
    <scope>NUCLEOTIDE SEQUENCE</scope>
    <source>
        <strain evidence="2">STURGEONOMICS-FGT-2020</strain>
        <tissue evidence="2">Whole blood</tissue>
    </source>
</reference>
<evidence type="ECO:0000313" key="2">
    <source>
        <dbReference type="EMBL" id="KAK1145958.1"/>
    </source>
</evidence>
<evidence type="ECO:0000313" key="3">
    <source>
        <dbReference type="Proteomes" id="UP001230051"/>
    </source>
</evidence>
<dbReference type="Proteomes" id="UP001230051">
    <property type="component" value="Unassembled WGS sequence"/>
</dbReference>
<proteinExistence type="predicted"/>
<keyword evidence="1" id="KW-0732">Signal</keyword>
<comment type="caution">
    <text evidence="2">The sequence shown here is derived from an EMBL/GenBank/DDBJ whole genome shotgun (WGS) entry which is preliminary data.</text>
</comment>
<name>A0AAD8CHQ8_ACIOX</name>
<dbReference type="AlphaFoldDB" id="A0AAD8CHQ8"/>
<protein>
    <submittedName>
        <fullName evidence="2">Alkaline phosphatase-like</fullName>
    </submittedName>
</protein>
<sequence length="77" mass="8676">MNGIALLFFSSFASICAAIPQFPEQEKDPKFWRDWAQRTLTKGLSLQRLNTNIAKNAILFLGTVGSTDFNNERQLAL</sequence>